<dbReference type="CDD" id="cd03809">
    <property type="entry name" value="GT4_MtfB-like"/>
    <property type="match status" value="1"/>
</dbReference>
<dbReference type="PANTHER" id="PTHR46401:SF2">
    <property type="entry name" value="GLYCOSYLTRANSFERASE WBBK-RELATED"/>
    <property type="match status" value="1"/>
</dbReference>
<dbReference type="GO" id="GO:0016757">
    <property type="term" value="F:glycosyltransferase activity"/>
    <property type="evidence" value="ECO:0007669"/>
    <property type="project" value="InterPro"/>
</dbReference>
<dbReference type="FunFam" id="3.40.50.2000:FF:000119">
    <property type="entry name" value="Glycosyl transferase group 1"/>
    <property type="match status" value="1"/>
</dbReference>
<gene>
    <name evidence="3" type="ORF">Cha6605_4685</name>
</gene>
<accession>K9ULR2</accession>
<dbReference type="Gene3D" id="3.40.50.2000">
    <property type="entry name" value="Glycogen Phosphorylase B"/>
    <property type="match status" value="1"/>
</dbReference>
<evidence type="ECO:0000313" key="4">
    <source>
        <dbReference type="Proteomes" id="UP000010366"/>
    </source>
</evidence>
<dbReference type="STRING" id="1173020.Cha6605_4685"/>
<evidence type="ECO:0000313" key="3">
    <source>
        <dbReference type="EMBL" id="AFY95603.1"/>
    </source>
</evidence>
<dbReference type="PANTHER" id="PTHR46401">
    <property type="entry name" value="GLYCOSYLTRANSFERASE WBBK-RELATED"/>
    <property type="match status" value="1"/>
</dbReference>
<dbReference type="Pfam" id="PF00534">
    <property type="entry name" value="Glycos_transf_1"/>
    <property type="match status" value="1"/>
</dbReference>
<proteinExistence type="predicted"/>
<dbReference type="AlphaFoldDB" id="K9ULR2"/>
<feature type="domain" description="Glycosyl transferase family 1" evidence="2">
    <location>
        <begin position="243"/>
        <end position="406"/>
    </location>
</feature>
<dbReference type="EMBL" id="CP003600">
    <property type="protein sequence ID" value="AFY95603.1"/>
    <property type="molecule type" value="Genomic_DNA"/>
</dbReference>
<keyword evidence="4" id="KW-1185">Reference proteome</keyword>
<organism evidence="3 4">
    <name type="scientific">Chamaesiphon minutus (strain ATCC 27169 / PCC 6605)</name>
    <dbReference type="NCBI Taxonomy" id="1173020"/>
    <lineage>
        <taxon>Bacteria</taxon>
        <taxon>Bacillati</taxon>
        <taxon>Cyanobacteriota</taxon>
        <taxon>Cyanophyceae</taxon>
        <taxon>Gomontiellales</taxon>
        <taxon>Chamaesiphonaceae</taxon>
        <taxon>Chamaesiphon</taxon>
    </lineage>
</organism>
<dbReference type="GO" id="GO:0009103">
    <property type="term" value="P:lipopolysaccharide biosynthetic process"/>
    <property type="evidence" value="ECO:0007669"/>
    <property type="project" value="TreeGrafter"/>
</dbReference>
<dbReference type="HOGENOM" id="CLU_009583_27_0_3"/>
<dbReference type="RefSeq" id="WP_015161699.1">
    <property type="nucleotide sequence ID" value="NC_019697.1"/>
</dbReference>
<dbReference type="InterPro" id="IPR001296">
    <property type="entry name" value="Glyco_trans_1"/>
</dbReference>
<evidence type="ECO:0000256" key="1">
    <source>
        <dbReference type="ARBA" id="ARBA00022679"/>
    </source>
</evidence>
<dbReference type="Proteomes" id="UP000010366">
    <property type="component" value="Chromosome"/>
</dbReference>
<name>K9ULR2_CHAP6</name>
<sequence length="432" mass="48988">MKVLYDISYLSVGHRNLVARAGIFRVAETLAIGLKKSNECELFCVASESYDRLFDAFDYLKSNSELAEVPLIGTTDRSWQRRLNLHQAILEINRQVEESSGAKKNSYKVKRKFLIWANRYLKKSFKPIDPDLIQKLDIFHSPFDPIPEEINQSGHIKKFVTIYDLIPVLYPNFFPAQGGNQTVLKVLSKLNYDSWVFCISESTKNDLCNYSKVIDPQKVFVTHLAASNLFYSCNNRQKNIDVRAKYGIPDAPYILSLSTFEPRKNIDSVIKCFFNLIEQEKKSNLNLVLVGTKGWKYDKIFTEISSNPQLKNRVIITGYVDNMDLATLYSNATAFVYLSFYEGFGLPPLEAMQCGTPVITSNSSSLPEVVGDAGILLDPTDTDGLCHALLNIENHSSIRDSMSQKSLEQAKKFSWDKTVRETINGYKIALNS</sequence>
<evidence type="ECO:0000259" key="2">
    <source>
        <dbReference type="Pfam" id="PF00534"/>
    </source>
</evidence>
<protein>
    <submittedName>
        <fullName evidence="3">Glycosyltransferase</fullName>
    </submittedName>
</protein>
<dbReference type="OrthoDB" id="9797829at2"/>
<dbReference type="eggNOG" id="COG0438">
    <property type="taxonomic scope" value="Bacteria"/>
</dbReference>
<reference evidence="3 4" key="1">
    <citation type="submission" date="2012-05" db="EMBL/GenBank/DDBJ databases">
        <title>Finished chromosome of genome of Chamaesiphon sp. PCC 6605.</title>
        <authorList>
            <consortium name="US DOE Joint Genome Institute"/>
            <person name="Gugger M."/>
            <person name="Coursin T."/>
            <person name="Rippka R."/>
            <person name="Tandeau De Marsac N."/>
            <person name="Huntemann M."/>
            <person name="Wei C.-L."/>
            <person name="Han J."/>
            <person name="Detter J.C."/>
            <person name="Han C."/>
            <person name="Tapia R."/>
            <person name="Chen A."/>
            <person name="Kyrpides N."/>
            <person name="Mavromatis K."/>
            <person name="Markowitz V."/>
            <person name="Szeto E."/>
            <person name="Ivanova N."/>
            <person name="Pagani I."/>
            <person name="Pati A."/>
            <person name="Goodwin L."/>
            <person name="Nordberg H.P."/>
            <person name="Cantor M.N."/>
            <person name="Hua S.X."/>
            <person name="Woyke T."/>
            <person name="Kerfeld C.A."/>
        </authorList>
    </citation>
    <scope>NUCLEOTIDE SEQUENCE [LARGE SCALE GENOMIC DNA]</scope>
    <source>
        <strain evidence="4">ATCC 27169 / PCC 6605</strain>
    </source>
</reference>
<dbReference type="KEGG" id="cmp:Cha6605_4685"/>
<keyword evidence="1 3" id="KW-0808">Transferase</keyword>
<dbReference type="SUPFAM" id="SSF53756">
    <property type="entry name" value="UDP-Glycosyltransferase/glycogen phosphorylase"/>
    <property type="match status" value="1"/>
</dbReference>
<dbReference type="PATRIC" id="fig|1173020.3.peg.5355"/>